<reference evidence="8" key="1">
    <citation type="submission" date="2024-01" db="EMBL/GenBank/DDBJ databases">
        <title>Genome sequence of Mycoplasma ciconiae type strain DSM 25251.</title>
        <authorList>
            <person name="Spergser J."/>
        </authorList>
    </citation>
    <scope>NUCLEOTIDE SEQUENCE [LARGE SCALE GENOMIC DNA]</scope>
    <source>
        <strain evidence="8">DSM 25251</strain>
    </source>
</reference>
<dbReference type="CDD" id="cd08704">
    <property type="entry name" value="Met_tRNA_FMT_C"/>
    <property type="match status" value="1"/>
</dbReference>
<dbReference type="HAMAP" id="MF_00182">
    <property type="entry name" value="Formyl_trans"/>
    <property type="match status" value="1"/>
</dbReference>
<protein>
    <recommendedName>
        <fullName evidence="2 5">Methionyl-tRNA formyltransferase</fullName>
        <ecNumber evidence="2 5">2.1.2.9</ecNumber>
    </recommendedName>
</protein>
<dbReference type="InterPro" id="IPR005793">
    <property type="entry name" value="Formyl_trans_C"/>
</dbReference>
<comment type="similarity">
    <text evidence="1 5">Belongs to the Fmt family.</text>
</comment>
<dbReference type="NCBIfam" id="TIGR00460">
    <property type="entry name" value="fmt"/>
    <property type="match status" value="1"/>
</dbReference>
<evidence type="ECO:0000259" key="6">
    <source>
        <dbReference type="Pfam" id="PF00551"/>
    </source>
</evidence>
<sequence length="280" mass="31935">MKIVLAGTPEFSVEVFEEIINHFNVVAIISQPDKPANRGYKLIPTPVKLLAQKYNIKLFQPEKISNIYEELKEIDFDIFLTCAFGQYIPEKILNLPKIASINIHGSLLPKYRGAAPIQYSLLNNDKKTGINLIYMTKDMDAGDILASAQLEIDEYDTSDRLFVKMSKLATNHITKWLNNFEHLQKNAIKQDPTLVTLSPKLKKEEALIDHTKSVLENFGKIRAYSSNPGAYMFVDGKRVKIYYASKKHVKNAIIVPCCDGQLYAIDYQFESKKRVVIKPY</sequence>
<evidence type="ECO:0000256" key="3">
    <source>
        <dbReference type="ARBA" id="ARBA00022679"/>
    </source>
</evidence>
<dbReference type="InterPro" id="IPR011034">
    <property type="entry name" value="Formyl_transferase-like_C_sf"/>
</dbReference>
<comment type="function">
    <text evidence="5">Attaches a formyl group to the free amino group of methionyl-tRNA(fMet). The formyl group appears to play a dual role in the initiator identity of N-formylmethionyl-tRNA by promoting its recognition by IF2 and preventing the misappropriation of this tRNA by the elongation apparatus.</text>
</comment>
<name>A0ABU7MKQ0_9BACT</name>
<evidence type="ECO:0000259" key="7">
    <source>
        <dbReference type="Pfam" id="PF02911"/>
    </source>
</evidence>
<keyword evidence="9" id="KW-1185">Reference proteome</keyword>
<dbReference type="SUPFAM" id="SSF50486">
    <property type="entry name" value="FMT C-terminal domain-like"/>
    <property type="match status" value="1"/>
</dbReference>
<dbReference type="Pfam" id="PF02911">
    <property type="entry name" value="Formyl_trans_C"/>
    <property type="match status" value="1"/>
</dbReference>
<feature type="domain" description="Formyl transferase N-terminal" evidence="6">
    <location>
        <begin position="3"/>
        <end position="172"/>
    </location>
</feature>
<dbReference type="InterPro" id="IPR005794">
    <property type="entry name" value="Fmt"/>
</dbReference>
<dbReference type="CDD" id="cd08646">
    <property type="entry name" value="FMT_core_Met-tRNA-FMT_N"/>
    <property type="match status" value="1"/>
</dbReference>
<keyword evidence="4 5" id="KW-0648">Protein biosynthesis</keyword>
<organism evidence="8 9">
    <name type="scientific">Mycoplasmopsis ciconiae</name>
    <dbReference type="NCBI Taxonomy" id="561067"/>
    <lineage>
        <taxon>Bacteria</taxon>
        <taxon>Bacillati</taxon>
        <taxon>Mycoplasmatota</taxon>
        <taxon>Mycoplasmoidales</taxon>
        <taxon>Metamycoplasmataceae</taxon>
        <taxon>Mycoplasmopsis</taxon>
    </lineage>
</organism>
<dbReference type="Pfam" id="PF00551">
    <property type="entry name" value="Formyl_trans_N"/>
    <property type="match status" value="1"/>
</dbReference>
<dbReference type="PANTHER" id="PTHR11138">
    <property type="entry name" value="METHIONYL-TRNA FORMYLTRANSFERASE"/>
    <property type="match status" value="1"/>
</dbReference>
<accession>A0ABU7MKQ0</accession>
<comment type="catalytic activity">
    <reaction evidence="5">
        <text>L-methionyl-tRNA(fMet) + (6R)-10-formyltetrahydrofolate = N-formyl-L-methionyl-tRNA(fMet) + (6S)-5,6,7,8-tetrahydrofolate + H(+)</text>
        <dbReference type="Rhea" id="RHEA:24380"/>
        <dbReference type="Rhea" id="RHEA-COMP:9952"/>
        <dbReference type="Rhea" id="RHEA-COMP:9953"/>
        <dbReference type="ChEBI" id="CHEBI:15378"/>
        <dbReference type="ChEBI" id="CHEBI:57453"/>
        <dbReference type="ChEBI" id="CHEBI:78530"/>
        <dbReference type="ChEBI" id="CHEBI:78844"/>
        <dbReference type="ChEBI" id="CHEBI:195366"/>
        <dbReference type="EC" id="2.1.2.9"/>
    </reaction>
</comment>
<dbReference type="InterPro" id="IPR044135">
    <property type="entry name" value="Met-tRNA-FMT_C"/>
</dbReference>
<feature type="domain" description="Formyl transferase C-terminal" evidence="7">
    <location>
        <begin position="200"/>
        <end position="276"/>
    </location>
</feature>
<feature type="binding site" evidence="5">
    <location>
        <begin position="106"/>
        <end position="109"/>
    </location>
    <ligand>
        <name>(6S)-5,6,7,8-tetrahydrofolate</name>
        <dbReference type="ChEBI" id="CHEBI:57453"/>
    </ligand>
</feature>
<dbReference type="RefSeq" id="WP_330500442.1">
    <property type="nucleotide sequence ID" value="NZ_JAZDWZ010000001.1"/>
</dbReference>
<evidence type="ECO:0000256" key="1">
    <source>
        <dbReference type="ARBA" id="ARBA00010699"/>
    </source>
</evidence>
<dbReference type="EC" id="2.1.2.9" evidence="2 5"/>
<dbReference type="Gene3D" id="3.40.50.12230">
    <property type="match status" value="1"/>
</dbReference>
<evidence type="ECO:0000256" key="5">
    <source>
        <dbReference type="HAMAP-Rule" id="MF_00182"/>
    </source>
</evidence>
<evidence type="ECO:0000313" key="9">
    <source>
        <dbReference type="Proteomes" id="UP001344817"/>
    </source>
</evidence>
<dbReference type="InterPro" id="IPR041711">
    <property type="entry name" value="Met-tRNA-FMT_N"/>
</dbReference>
<evidence type="ECO:0000313" key="8">
    <source>
        <dbReference type="EMBL" id="MEE3928027.1"/>
    </source>
</evidence>
<dbReference type="SUPFAM" id="SSF53328">
    <property type="entry name" value="Formyltransferase"/>
    <property type="match status" value="1"/>
</dbReference>
<dbReference type="InterPro" id="IPR002376">
    <property type="entry name" value="Formyl_transf_N"/>
</dbReference>
<dbReference type="EMBL" id="JAZDWZ010000001">
    <property type="protein sequence ID" value="MEE3928027.1"/>
    <property type="molecule type" value="Genomic_DNA"/>
</dbReference>
<dbReference type="InterPro" id="IPR036477">
    <property type="entry name" value="Formyl_transf_N_sf"/>
</dbReference>
<gene>
    <name evidence="5 8" type="primary">fmt</name>
    <name evidence="8" type="ORF">V2E24_00345</name>
</gene>
<comment type="caution">
    <text evidence="8">The sequence shown here is derived from an EMBL/GenBank/DDBJ whole genome shotgun (WGS) entry which is preliminary data.</text>
</comment>
<dbReference type="Proteomes" id="UP001344817">
    <property type="component" value="Unassembled WGS sequence"/>
</dbReference>
<proteinExistence type="inferred from homology"/>
<evidence type="ECO:0000256" key="4">
    <source>
        <dbReference type="ARBA" id="ARBA00022917"/>
    </source>
</evidence>
<evidence type="ECO:0000256" key="2">
    <source>
        <dbReference type="ARBA" id="ARBA00012261"/>
    </source>
</evidence>
<dbReference type="PANTHER" id="PTHR11138:SF5">
    <property type="entry name" value="METHIONYL-TRNA FORMYLTRANSFERASE, MITOCHONDRIAL"/>
    <property type="match status" value="1"/>
</dbReference>
<keyword evidence="3 5" id="KW-0808">Transferase</keyword>
<dbReference type="GO" id="GO:0004479">
    <property type="term" value="F:methionyl-tRNA formyltransferase activity"/>
    <property type="evidence" value="ECO:0007669"/>
    <property type="project" value="UniProtKB-EC"/>
</dbReference>